<comment type="caution">
    <text evidence="2">The sequence shown here is derived from an EMBL/GenBank/DDBJ whole genome shotgun (WGS) entry which is preliminary data.</text>
</comment>
<keyword evidence="1" id="KW-0812">Transmembrane</keyword>
<evidence type="ECO:0000313" key="3">
    <source>
        <dbReference type="Proteomes" id="UP000548423"/>
    </source>
</evidence>
<accession>A0A852TL61</accession>
<gene>
    <name evidence="2" type="ORF">F4694_004621</name>
</gene>
<dbReference type="Proteomes" id="UP000548423">
    <property type="component" value="Unassembled WGS sequence"/>
</dbReference>
<evidence type="ECO:0000256" key="1">
    <source>
        <dbReference type="SAM" id="Phobius"/>
    </source>
</evidence>
<name>A0A852TL61_9BACI</name>
<dbReference type="AlphaFoldDB" id="A0A852TL61"/>
<feature type="transmembrane region" description="Helical" evidence="1">
    <location>
        <begin position="39"/>
        <end position="62"/>
    </location>
</feature>
<proteinExistence type="predicted"/>
<evidence type="ECO:0000313" key="2">
    <source>
        <dbReference type="EMBL" id="NYE07804.1"/>
    </source>
</evidence>
<keyword evidence="1" id="KW-1133">Transmembrane helix</keyword>
<evidence type="ECO:0008006" key="4">
    <source>
        <dbReference type="Google" id="ProtNLM"/>
    </source>
</evidence>
<reference evidence="3" key="2">
    <citation type="submission" date="2020-08" db="EMBL/GenBank/DDBJ databases">
        <title>The Agave Microbiome: Exploring the role of microbial communities in plant adaptations to desert environments.</title>
        <authorList>
            <person name="Partida-Martinez L.P."/>
        </authorList>
    </citation>
    <scope>NUCLEOTIDE SEQUENCE [LARGE SCALE GENOMIC DNA]</scope>
    <source>
        <strain evidence="3">AT2.8</strain>
    </source>
</reference>
<dbReference type="EMBL" id="JACCBX010000010">
    <property type="protein sequence ID" value="NYE07804.1"/>
    <property type="molecule type" value="Genomic_DNA"/>
</dbReference>
<keyword evidence="1" id="KW-0472">Membrane</keyword>
<protein>
    <recommendedName>
        <fullName evidence="4">Membrane protein YszA</fullName>
    </recommendedName>
</protein>
<sequence>MKRRKFITKYSYTPWYRTTRRVCEQLILPFTIFQLIRTIFIPTVFDVLLLAVFIAIAISIYFEVV</sequence>
<reference evidence="3" key="1">
    <citation type="submission" date="2020-07" db="EMBL/GenBank/DDBJ databases">
        <authorList>
            <person name="Partida-Martinez L."/>
            <person name="Huntemann M."/>
            <person name="Clum A."/>
            <person name="Wang J."/>
            <person name="Palaniappan K."/>
            <person name="Ritter S."/>
            <person name="Chen I.-M."/>
            <person name="Stamatis D."/>
            <person name="Reddy T."/>
            <person name="O'Malley R."/>
            <person name="Daum C."/>
            <person name="Shapiro N."/>
            <person name="Ivanova N."/>
            <person name="Kyrpides N."/>
            <person name="Woyke T."/>
        </authorList>
    </citation>
    <scope>NUCLEOTIDE SEQUENCE [LARGE SCALE GENOMIC DNA]</scope>
    <source>
        <strain evidence="3">AT2.8</strain>
    </source>
</reference>
<organism evidence="2 3">
    <name type="scientific">Neobacillus niacini</name>
    <dbReference type="NCBI Taxonomy" id="86668"/>
    <lineage>
        <taxon>Bacteria</taxon>
        <taxon>Bacillati</taxon>
        <taxon>Bacillota</taxon>
        <taxon>Bacilli</taxon>
        <taxon>Bacillales</taxon>
        <taxon>Bacillaceae</taxon>
        <taxon>Neobacillus</taxon>
    </lineage>
</organism>